<evidence type="ECO:0000313" key="2">
    <source>
        <dbReference type="EMBL" id="TWV28049.1"/>
    </source>
</evidence>
<accession>A0ABY3H7R9</accession>
<dbReference type="GO" id="GO:0004386">
    <property type="term" value="F:helicase activity"/>
    <property type="evidence" value="ECO:0007669"/>
    <property type="project" value="UniProtKB-KW"/>
</dbReference>
<dbReference type="EMBL" id="VOGX01000012">
    <property type="protein sequence ID" value="TWV28049.1"/>
    <property type="molecule type" value="Genomic_DNA"/>
</dbReference>
<comment type="caution">
    <text evidence="2">The sequence shown here is derived from an EMBL/GenBank/DDBJ whole genome shotgun (WGS) entry which is preliminary data.</text>
</comment>
<gene>
    <name evidence="2" type="ORF">FRZ02_02295</name>
</gene>
<organism evidence="2 3">
    <name type="scientific">Streptomyces albidoflavus</name>
    <dbReference type="NCBI Taxonomy" id="1886"/>
    <lineage>
        <taxon>Bacteria</taxon>
        <taxon>Bacillati</taxon>
        <taxon>Actinomycetota</taxon>
        <taxon>Actinomycetes</taxon>
        <taxon>Kitasatosporales</taxon>
        <taxon>Streptomycetaceae</taxon>
        <taxon>Streptomyces</taxon>
        <taxon>Streptomyces albidoflavus group</taxon>
    </lineage>
</organism>
<keyword evidence="2" id="KW-0067">ATP-binding</keyword>
<feature type="non-terminal residue" evidence="2">
    <location>
        <position position="163"/>
    </location>
</feature>
<evidence type="ECO:0000259" key="1">
    <source>
        <dbReference type="Pfam" id="PF06527"/>
    </source>
</evidence>
<dbReference type="Proteomes" id="UP000318052">
    <property type="component" value="Unassembled WGS sequence"/>
</dbReference>
<proteinExistence type="predicted"/>
<name>A0ABY3H7R9_9ACTN</name>
<keyword evidence="2" id="KW-0347">Helicase</keyword>
<dbReference type="Pfam" id="PF06527">
    <property type="entry name" value="TniQ"/>
    <property type="match status" value="1"/>
</dbReference>
<reference evidence="3" key="1">
    <citation type="journal article" date="2019" name="Microbiol. Resour. Announc.">
        <title>Draft Genomic Sequences of Streptomyces misionensis and Streptomyces albidoflavus, bacteria applied for phytopathogen biocontrol.</title>
        <authorList>
            <person name="Pylro V."/>
            <person name="Dias A."/>
            <person name="Andreote F."/>
            <person name="Varani A."/>
            <person name="Andreote C."/>
            <person name="Bernardo E."/>
            <person name="Martins T."/>
        </authorList>
    </citation>
    <scope>NUCLEOTIDE SEQUENCE [LARGE SCALE GENOMIC DNA]</scope>
    <source>
        <strain evidence="3">77</strain>
    </source>
</reference>
<sequence>MGWVGKLVLAAGPFRVSPLQGEMTLSFLGRIADGYGLTVRSLLSALTEVAGQQDVVGALRGDSEVFLNAEARDRVAALCRVPQVGLRRALPAWTREEPLGPSKERPAARLTNGVETVAGWGPACPGCVAARTGGVALARVYLAAHQRVCPRHRYWLMSVPGSG</sequence>
<evidence type="ECO:0000313" key="3">
    <source>
        <dbReference type="Proteomes" id="UP000318052"/>
    </source>
</evidence>
<keyword evidence="2" id="KW-0547">Nucleotide-binding</keyword>
<protein>
    <submittedName>
        <fullName evidence="2">Helicase</fullName>
    </submittedName>
</protein>
<dbReference type="InterPro" id="IPR009492">
    <property type="entry name" value="TniQ"/>
</dbReference>
<feature type="domain" description="TniQ" evidence="1">
    <location>
        <begin position="13"/>
        <end position="155"/>
    </location>
</feature>
<keyword evidence="2" id="KW-0378">Hydrolase</keyword>
<keyword evidence="3" id="KW-1185">Reference proteome</keyword>